<comment type="catalytic activity">
    <reaction evidence="2">
        <text>Hydrolysis of (1-&gt;6)-alpha-D-glucosidic branch linkages in glycogen phosphorylase limit dextrin.</text>
        <dbReference type="EC" id="3.2.1.33"/>
    </reaction>
</comment>
<proteinExistence type="inferred from homology"/>
<dbReference type="InterPro" id="IPR010401">
    <property type="entry name" value="AGL/Gdb1"/>
</dbReference>
<keyword evidence="16" id="KW-1185">Reference proteome</keyword>
<evidence type="ECO:0000313" key="15">
    <source>
        <dbReference type="EMBL" id="VDD94330.1"/>
    </source>
</evidence>
<dbReference type="STRING" id="51028.A0A0N4VFZ0"/>
<dbReference type="Gene3D" id="3.20.20.80">
    <property type="entry name" value="Glycosidases"/>
    <property type="match status" value="2"/>
</dbReference>
<dbReference type="WBParaSite" id="EVEC_0000967101-mRNA-1">
    <property type="protein sequence ID" value="EVEC_0000967101-mRNA-1"/>
    <property type="gene ID" value="EVEC_0000967101"/>
</dbReference>
<dbReference type="Proteomes" id="UP000274131">
    <property type="component" value="Unassembled WGS sequence"/>
</dbReference>
<evidence type="ECO:0000256" key="1">
    <source>
        <dbReference type="ARBA" id="ARBA00000439"/>
    </source>
</evidence>
<evidence type="ECO:0000256" key="6">
    <source>
        <dbReference type="ARBA" id="ARBA00012778"/>
    </source>
</evidence>
<dbReference type="Pfam" id="PF14702">
    <property type="entry name" value="hGDE_central"/>
    <property type="match status" value="1"/>
</dbReference>
<evidence type="ECO:0000256" key="2">
    <source>
        <dbReference type="ARBA" id="ARBA00000927"/>
    </source>
</evidence>
<dbReference type="NCBIfam" id="TIGR01531">
    <property type="entry name" value="glyc_debranch"/>
    <property type="match status" value="1"/>
</dbReference>
<dbReference type="CDD" id="cd11327">
    <property type="entry name" value="AmyAc_Glg_debranch_2"/>
    <property type="match status" value="1"/>
</dbReference>
<evidence type="ECO:0000313" key="17">
    <source>
        <dbReference type="WBParaSite" id="EVEC_0000967101-mRNA-1"/>
    </source>
</evidence>
<evidence type="ECO:0000256" key="9">
    <source>
        <dbReference type="ARBA" id="ARBA00023268"/>
    </source>
</evidence>
<evidence type="ECO:0000256" key="11">
    <source>
        <dbReference type="ARBA" id="ARBA00031477"/>
    </source>
</evidence>
<evidence type="ECO:0000256" key="5">
    <source>
        <dbReference type="ARBA" id="ARBA00012560"/>
    </source>
</evidence>
<evidence type="ECO:0000256" key="10">
    <source>
        <dbReference type="ARBA" id="ARBA00025780"/>
    </source>
</evidence>
<feature type="domain" description="Glycogen debranching enzyme central" evidence="14">
    <location>
        <begin position="661"/>
        <end position="916"/>
    </location>
</feature>
<evidence type="ECO:0000259" key="13">
    <source>
        <dbReference type="Pfam" id="PF14701"/>
    </source>
</evidence>
<reference evidence="15 16" key="2">
    <citation type="submission" date="2018-10" db="EMBL/GenBank/DDBJ databases">
        <authorList>
            <consortium name="Pathogen Informatics"/>
        </authorList>
    </citation>
    <scope>NUCLEOTIDE SEQUENCE [LARGE SCALE GENOMIC DNA]</scope>
</reference>
<dbReference type="EC" id="2.4.1.25" evidence="5"/>
<accession>A0A0N4VFZ0</accession>
<dbReference type="FunFam" id="3.20.20.80:FF:000070">
    <property type="entry name" value="GDB1p Glycogen debranching enzyme"/>
    <property type="match status" value="1"/>
</dbReference>
<evidence type="ECO:0000256" key="3">
    <source>
        <dbReference type="ARBA" id="ARBA00003530"/>
    </source>
</evidence>
<organism evidence="17">
    <name type="scientific">Enterobius vermicularis</name>
    <name type="common">Human pinworm</name>
    <dbReference type="NCBI Taxonomy" id="51028"/>
    <lineage>
        <taxon>Eukaryota</taxon>
        <taxon>Metazoa</taxon>
        <taxon>Ecdysozoa</taxon>
        <taxon>Nematoda</taxon>
        <taxon>Chromadorea</taxon>
        <taxon>Rhabditida</taxon>
        <taxon>Spirurina</taxon>
        <taxon>Oxyuridomorpha</taxon>
        <taxon>Oxyuroidea</taxon>
        <taxon>Oxyuridae</taxon>
        <taxon>Enterobius</taxon>
    </lineage>
</organism>
<dbReference type="Pfam" id="PF14701">
    <property type="entry name" value="hDGE_amylase"/>
    <property type="match status" value="2"/>
</dbReference>
<dbReference type="InterPro" id="IPR017853">
    <property type="entry name" value="GH"/>
</dbReference>
<evidence type="ECO:0000256" key="7">
    <source>
        <dbReference type="ARBA" id="ARBA00020723"/>
    </source>
</evidence>
<dbReference type="OrthoDB" id="10248904at2759"/>
<dbReference type="SUPFAM" id="SSF48208">
    <property type="entry name" value="Six-hairpin glycosidases"/>
    <property type="match status" value="1"/>
</dbReference>
<dbReference type="SUPFAM" id="SSF51445">
    <property type="entry name" value="(Trans)glycosidases"/>
    <property type="match status" value="1"/>
</dbReference>
<evidence type="ECO:0000259" key="14">
    <source>
        <dbReference type="Pfam" id="PF14702"/>
    </source>
</evidence>
<sequence>MPDKGNDKNQQIRIVTLSNGEHRDSVVIRLHKGWIVRFMRGGNLLGKDVQVFTSISGEIPWNDEPDDLAAYAEIQCTRAGAFSYHFYVNGKKDTPAGSGYLQVLPELEASGKPLPLDAIICQTHLSKLLGTLPEWEDRLLVAKESGYNMIHFTPIHTLGISNSSYCIANQLELNPAFSTPERKYTLDDVQALTTKLSNEWGMLSIQDVVWNHTAKNSPWLMEHPECAYNCKNSPHLRPAYVVDRLLHHFSKEIAAGVWEHRSLPPVIETDQHIEALNSILRNEVYPKARLSEFFMVNVEELCTEFEKIVKGGVSPKIVDQCLKSEPGKDWKRFGFVVDMNEASKIFNRHRGDAANEEDRQYKCLNAFRDHLLFLNKQAEETANIIIDAGTNAVLGHVSYERVNPAGPKRKVLTEDFPLVTRYFLHPFPSDSWEEDEKCAYDDTKSASLMACNGWVMNDDPLKNFALYPSEKPEDCPFLWDQMTKYSQSCARIFHGVRIDNCHSTPIHVAEYLLKAAREIRPDLYVVAELFTGSENLDNIFVNRLGITSLIREAQNGFDSHEQGRFVYRYGGDVVGAFIQTNVQHATPCVAHALFYDQTHDNPSPIQKRSVYDVLPTAAMVAMASCANGSTRGYDELIPSALSVVTENRPYRRWSELSKSSGIIGAREVVNKLHAWLALNGYTQVFVDQMNFDIVAVTRHNPVTHETVILVAHTAFSKECICLDRPPVRDVYFRGRLEEILFEAHLHKAPEESPSDDESKITGLSGYKFTLKEHLMPEDSELVKVHGLKDGHVELSHFPSSSVVAFKISPLDNAQQNITKIRKLINGEDVEADSVLHKCLEGMSLQSYNRVLFRCETEERDDYGDGTYNIPNFGNLVYCGLQGIRPLLKAIRLNNDLGHPVCGNLRDGTWMCDYIVGYLKKCDGTRELGCIVEKMFMPLKDLQHYLRPCYFEAILSHIFSSVRHHLEKKLNPSLMSASELVRGLALSSVSFLGAVNSAKLPPLSKSIALEDRMPSSLSAGLPHFTTGIWRNWGRDTFIALPGCLLVTGRYYDARCLILSYAGTLRHGLIPNLLAEGIGPRYNCRDAVWFWLHAIVKYVEMAPLGEKILTEEVLRLYPTDDTQYGDNQKIELLQETMYEALQRHFHGIQFTERNAGHSIDEHMKEPGFNINAYIDRNTGFVCGGNSFNCGTWMDKMGSSEKAGNRGYPATPRDGAAVELQGLAYAVLLKLHEMSNKGIYPYQGVSDEGVSWKWSEWAERIKENFEKHFYVDDNDHSPSVNRRHIIKDSVGSSNVYTDYQLRPNFAITLAVAPKLVTPRKAWKAICLAEEVLMGPLGIKTLDPTDWAYNGFYDNSNDGYDKAVAQGWNYHQGPEWLWVAAYFLRAKIVVAKELGDHNIYDSALRSVRARMGAYWEHLQRSPWQSLPELTNQNGSFCSGSCTAQAWTIGCLLETVNELYNYHMSSSRI</sequence>
<dbReference type="InterPro" id="IPR032788">
    <property type="entry name" value="AGL_central"/>
</dbReference>
<dbReference type="EMBL" id="UXUI01009800">
    <property type="protein sequence ID" value="VDD94330.1"/>
    <property type="molecule type" value="Genomic_DNA"/>
</dbReference>
<dbReference type="InterPro" id="IPR012341">
    <property type="entry name" value="6hp_glycosidase-like_sf"/>
</dbReference>
<dbReference type="EC" id="3.2.1.33" evidence="6"/>
<comment type="catalytic activity">
    <reaction evidence="1">
        <text>Transfers a segment of a (1-&gt;4)-alpha-D-glucan to a new position in an acceptor, which may be glucose or a (1-&gt;4)-alpha-D-glucan.</text>
        <dbReference type="EC" id="2.4.1.25"/>
    </reaction>
</comment>
<keyword evidence="8" id="KW-0320">Glycogen biosynthesis</keyword>
<gene>
    <name evidence="15" type="ORF">EVEC_LOCUS9081</name>
</gene>
<feature type="domain" description="Glycogen debranching enzyme glucanotransferase" evidence="13">
    <location>
        <begin position="470"/>
        <end position="524"/>
    </location>
</feature>
<feature type="domain" description="Glycogen debranching enzyme glucanotransferase" evidence="13">
    <location>
        <begin position="113"/>
        <end position="469"/>
    </location>
</feature>
<dbReference type="GO" id="GO:0004134">
    <property type="term" value="F:4-alpha-glucanotransferase activity"/>
    <property type="evidence" value="ECO:0007669"/>
    <property type="project" value="UniProtKB-EC"/>
</dbReference>
<dbReference type="Gene3D" id="1.50.10.10">
    <property type="match status" value="1"/>
</dbReference>
<dbReference type="GO" id="GO:0004135">
    <property type="term" value="F:amylo-alpha-1,6-glucosidase activity"/>
    <property type="evidence" value="ECO:0007669"/>
    <property type="project" value="UniProtKB-EC"/>
</dbReference>
<dbReference type="PANTHER" id="PTHR10569">
    <property type="entry name" value="GLYCOGEN DEBRANCHING ENZYME"/>
    <property type="match status" value="1"/>
</dbReference>
<dbReference type="InterPro" id="IPR032792">
    <property type="entry name" value="AGL_glucanoTrfase"/>
</dbReference>
<dbReference type="InterPro" id="IPR032790">
    <property type="entry name" value="GDE_C"/>
</dbReference>
<comment type="similarity">
    <text evidence="10">Belongs to the glycogen debranching enzyme family.</text>
</comment>
<dbReference type="GO" id="GO:0005737">
    <property type="term" value="C:cytoplasm"/>
    <property type="evidence" value="ECO:0007669"/>
    <property type="project" value="UniProtKB-SubCell"/>
</dbReference>
<keyword evidence="9" id="KW-0511">Multifunctional enzyme</keyword>
<dbReference type="GO" id="GO:0005980">
    <property type="term" value="P:glycogen catabolic process"/>
    <property type="evidence" value="ECO:0007669"/>
    <property type="project" value="InterPro"/>
</dbReference>
<reference evidence="17" key="1">
    <citation type="submission" date="2017-02" db="UniProtKB">
        <authorList>
            <consortium name="WormBaseParasite"/>
        </authorList>
    </citation>
    <scope>IDENTIFICATION</scope>
</reference>
<evidence type="ECO:0000259" key="12">
    <source>
        <dbReference type="Pfam" id="PF06202"/>
    </source>
</evidence>
<comment type="subcellular location">
    <subcellularLocation>
        <location evidence="4">Cytoplasm</location>
    </subcellularLocation>
</comment>
<dbReference type="Pfam" id="PF06202">
    <property type="entry name" value="GDE_C"/>
    <property type="match status" value="1"/>
</dbReference>
<protein>
    <recommendedName>
        <fullName evidence="7">Glycogen debranching enzyme</fullName>
        <ecNumber evidence="5">2.4.1.25</ecNumber>
        <ecNumber evidence="6">3.2.1.33</ecNumber>
    </recommendedName>
    <alternativeName>
        <fullName evidence="11">Glycogen debrancher</fullName>
    </alternativeName>
</protein>
<dbReference type="GO" id="GO:0005978">
    <property type="term" value="P:glycogen biosynthetic process"/>
    <property type="evidence" value="ECO:0007669"/>
    <property type="project" value="UniProtKB-KW"/>
</dbReference>
<dbReference type="PANTHER" id="PTHR10569:SF2">
    <property type="entry name" value="GLYCOGEN DEBRANCHING ENZYME"/>
    <property type="match status" value="1"/>
</dbReference>
<name>A0A0N4VFZ0_ENTVE</name>
<evidence type="ECO:0000256" key="4">
    <source>
        <dbReference type="ARBA" id="ARBA00004496"/>
    </source>
</evidence>
<comment type="function">
    <text evidence="3">Multifunctional enzyme acting as 1,4-alpha-D-glucan:1,4-alpha-D-glucan 4-alpha-D-glycosyltransferase and amylo-1,6-glucosidase in glycogen degradation.</text>
</comment>
<dbReference type="InterPro" id="IPR008928">
    <property type="entry name" value="6-hairpin_glycosidase_sf"/>
</dbReference>
<evidence type="ECO:0000313" key="16">
    <source>
        <dbReference type="Proteomes" id="UP000274131"/>
    </source>
</evidence>
<evidence type="ECO:0000256" key="8">
    <source>
        <dbReference type="ARBA" id="ARBA00023056"/>
    </source>
</evidence>
<dbReference type="InterPro" id="IPR006421">
    <property type="entry name" value="Glycogen_debranch_met"/>
</dbReference>
<feature type="domain" description="Glycogen debranching enzyme C-terminal" evidence="12">
    <location>
        <begin position="1010"/>
        <end position="1449"/>
    </location>
</feature>